<gene>
    <name evidence="1" type="ORF">QIT00_34555</name>
</gene>
<dbReference type="InterPro" id="IPR015943">
    <property type="entry name" value="WD40/YVTN_repeat-like_dom_sf"/>
</dbReference>
<dbReference type="SUPFAM" id="SSF50969">
    <property type="entry name" value="YVTN repeat-like/Quinoprotein amine dehydrogenase"/>
    <property type="match status" value="1"/>
</dbReference>
<reference evidence="1 2" key="1">
    <citation type="submission" date="2023-05" db="EMBL/GenBank/DDBJ databases">
        <title>Draft genome sequence of Streptomyces sp. B-S-A12 isolated from a cave soil in Thailand.</title>
        <authorList>
            <person name="Chamroensaksri N."/>
            <person name="Muangham S."/>
        </authorList>
    </citation>
    <scope>NUCLEOTIDE SEQUENCE [LARGE SCALE GENOMIC DNA]</scope>
    <source>
        <strain evidence="1 2">B-S-A12</strain>
    </source>
</reference>
<dbReference type="RefSeq" id="WP_282539445.1">
    <property type="nucleotide sequence ID" value="NZ_JASCIS010000058.1"/>
</dbReference>
<accession>A0ABT6T8D5</accession>
<dbReference type="Gene3D" id="2.130.10.10">
    <property type="entry name" value="YVTN repeat-like/Quinoprotein amine dehydrogenase"/>
    <property type="match status" value="1"/>
</dbReference>
<dbReference type="InterPro" id="IPR011044">
    <property type="entry name" value="Quino_amine_DH_bsu"/>
</dbReference>
<dbReference type="EMBL" id="JASCIS010000058">
    <property type="protein sequence ID" value="MDI3423608.1"/>
    <property type="molecule type" value="Genomic_DNA"/>
</dbReference>
<organism evidence="1 2">
    <name type="scientific">Streptomyces luteolus</name>
    <dbReference type="NCBI Taxonomy" id="3043615"/>
    <lineage>
        <taxon>Bacteria</taxon>
        <taxon>Bacillati</taxon>
        <taxon>Actinomycetota</taxon>
        <taxon>Actinomycetes</taxon>
        <taxon>Kitasatosporales</taxon>
        <taxon>Streptomycetaceae</taxon>
        <taxon>Streptomyces</taxon>
    </lineage>
</organism>
<keyword evidence="2" id="KW-1185">Reference proteome</keyword>
<proteinExistence type="predicted"/>
<protein>
    <submittedName>
        <fullName evidence="1">Uncharacterized protein</fullName>
    </submittedName>
</protein>
<sequence>MQSVTRGLGKEGGRFTIWDLRSGKRADCGVDIDGVYDDLIRPAVHFLPGDRYVVGLWNGSVDVLDTRTCTRSAVLPEPEDGSLSLALSGDRGTLVVLDRSGNDVDTWRWDGDRAFEHAAHTTLPQEAEPIGISVDHEGNQAAFSDLESHAYVVRLDSGQRVRATGNLPRDTHDVALSRDGSLLIQGFSTRTDRGVRILDAATGDQLDVWHTDPPAASAKPEAPMQVVPGPADDILTLGPDRKVVRRTVGVEAWRDLLCGLVSQPLPARERDRYLKGLNVEAPCR</sequence>
<evidence type="ECO:0000313" key="2">
    <source>
        <dbReference type="Proteomes" id="UP001237105"/>
    </source>
</evidence>
<dbReference type="Proteomes" id="UP001237105">
    <property type="component" value="Unassembled WGS sequence"/>
</dbReference>
<comment type="caution">
    <text evidence="1">The sequence shown here is derived from an EMBL/GenBank/DDBJ whole genome shotgun (WGS) entry which is preliminary data.</text>
</comment>
<name>A0ABT6T8D5_9ACTN</name>
<evidence type="ECO:0000313" key="1">
    <source>
        <dbReference type="EMBL" id="MDI3423608.1"/>
    </source>
</evidence>